<feature type="domain" description="Purine catabolism PurC-like" evidence="1">
    <location>
        <begin position="7"/>
        <end position="122"/>
    </location>
</feature>
<dbReference type="Pfam" id="PF13556">
    <property type="entry name" value="HTH_30"/>
    <property type="match status" value="1"/>
</dbReference>
<dbReference type="EMBL" id="JAERRF010000024">
    <property type="protein sequence ID" value="MBL1101048.1"/>
    <property type="molecule type" value="Genomic_DNA"/>
</dbReference>
<dbReference type="InterPro" id="IPR042070">
    <property type="entry name" value="PucR_C-HTH_sf"/>
</dbReference>
<dbReference type="Pfam" id="PF07905">
    <property type="entry name" value="PucR"/>
    <property type="match status" value="1"/>
</dbReference>
<proteinExistence type="predicted"/>
<feature type="domain" description="PucR C-terminal helix-turn-helix" evidence="2">
    <location>
        <begin position="436"/>
        <end position="494"/>
    </location>
</feature>
<dbReference type="Gene3D" id="1.10.10.2840">
    <property type="entry name" value="PucR C-terminal helix-turn-helix domain"/>
    <property type="match status" value="1"/>
</dbReference>
<name>A0ABS1NLS5_9ACTN</name>
<dbReference type="InterPro" id="IPR012914">
    <property type="entry name" value="PucR_dom"/>
</dbReference>
<evidence type="ECO:0000313" key="3">
    <source>
        <dbReference type="EMBL" id="MBL1101048.1"/>
    </source>
</evidence>
<sequence>MAITIADLLEMPHLRLHLQSGTGGLDREVSWTHTSDLPEPWRWLAGGELLMTNGMSFPADGAGQRALIERLADVGASGLAIGERMYCPPLTSELAEASEQLGFSVLTVHFPMPFVAISRAVAVANLLEESDRLIRTERIYHLMQRTLTSHRESSALSQALSQQLGCEVHVCHRGSAQPWYPQDPRLDPTLTDALRRSTSDSSDLRAGAFAVPLEDGREMRLMDIPTQSSAVLVLVSGGRNALDAILMQHAVTVIALELSQSLISIEHRRRLGAELLAQLMEGRLDERSGRRQLKAFDLNVSKATLFAITSDAIAKLREFHIALWRNGVPHLVVHRSGVLYVFCVEDDTVHALIRSNLGGEALAGISGPIRTVERVPEASREASWAARAATSVTSRTVRYGDATPLLGVAGIDDATALVTRVLGALIEYERVHETELLRTLEAFLENQRSWQKTADVLHVHRQTVLYRIRKVEAITGHNVTDTRDIAELWLAVQARALLGS</sequence>
<protein>
    <submittedName>
        <fullName evidence="3">PucR family transcriptional regulator ligand-binding domain-containing protein</fullName>
    </submittedName>
</protein>
<organism evidence="3 4">
    <name type="scientific">Streptomyces coffeae</name>
    <dbReference type="NCBI Taxonomy" id="621382"/>
    <lineage>
        <taxon>Bacteria</taxon>
        <taxon>Bacillati</taxon>
        <taxon>Actinomycetota</taxon>
        <taxon>Actinomycetes</taxon>
        <taxon>Kitasatosporales</taxon>
        <taxon>Streptomycetaceae</taxon>
        <taxon>Streptomyces</taxon>
    </lineage>
</organism>
<evidence type="ECO:0000259" key="2">
    <source>
        <dbReference type="Pfam" id="PF13556"/>
    </source>
</evidence>
<dbReference type="InterPro" id="IPR025736">
    <property type="entry name" value="PucR_C-HTH_dom"/>
</dbReference>
<evidence type="ECO:0000259" key="1">
    <source>
        <dbReference type="Pfam" id="PF07905"/>
    </source>
</evidence>
<dbReference type="RefSeq" id="WP_201880286.1">
    <property type="nucleotide sequence ID" value="NZ_JAERRF010000024.1"/>
</dbReference>
<evidence type="ECO:0000313" key="4">
    <source>
        <dbReference type="Proteomes" id="UP000634229"/>
    </source>
</evidence>
<gene>
    <name evidence="3" type="ORF">JK363_31175</name>
</gene>
<dbReference type="Proteomes" id="UP000634229">
    <property type="component" value="Unassembled WGS sequence"/>
</dbReference>
<keyword evidence="4" id="KW-1185">Reference proteome</keyword>
<dbReference type="PANTHER" id="PTHR33744:SF1">
    <property type="entry name" value="DNA-BINDING TRANSCRIPTIONAL ACTIVATOR ADER"/>
    <property type="match status" value="1"/>
</dbReference>
<comment type="caution">
    <text evidence="3">The sequence shown here is derived from an EMBL/GenBank/DDBJ whole genome shotgun (WGS) entry which is preliminary data.</text>
</comment>
<dbReference type="InterPro" id="IPR051448">
    <property type="entry name" value="CdaR-like_regulators"/>
</dbReference>
<dbReference type="PANTHER" id="PTHR33744">
    <property type="entry name" value="CARBOHYDRATE DIACID REGULATOR"/>
    <property type="match status" value="1"/>
</dbReference>
<accession>A0ABS1NLS5</accession>
<reference evidence="3 4" key="1">
    <citation type="submission" date="2021-01" db="EMBL/GenBank/DDBJ databases">
        <title>WGS of actinomycetes isolated from Thailand.</title>
        <authorList>
            <person name="Thawai C."/>
        </authorList>
    </citation>
    <scope>NUCLEOTIDE SEQUENCE [LARGE SCALE GENOMIC DNA]</scope>
    <source>
        <strain evidence="3 4">CA1R205</strain>
    </source>
</reference>